<dbReference type="OrthoDB" id="6555416at2"/>
<gene>
    <name evidence="2" type="ORF">EV147_2590</name>
</gene>
<dbReference type="RefSeq" id="WP_130391563.1">
    <property type="nucleotide sequence ID" value="NZ_SGXM01000002.1"/>
</dbReference>
<evidence type="ECO:0008006" key="4">
    <source>
        <dbReference type="Google" id="ProtNLM"/>
    </source>
</evidence>
<keyword evidence="1" id="KW-0472">Membrane</keyword>
<keyword evidence="1" id="KW-0812">Transmembrane</keyword>
<evidence type="ECO:0000313" key="2">
    <source>
        <dbReference type="EMBL" id="RZT39395.1"/>
    </source>
</evidence>
<keyword evidence="1" id="KW-1133">Transmembrane helix</keyword>
<organism evidence="2 3">
    <name type="scientific">Cupriavidus agavae</name>
    <dbReference type="NCBI Taxonomy" id="1001822"/>
    <lineage>
        <taxon>Bacteria</taxon>
        <taxon>Pseudomonadati</taxon>
        <taxon>Pseudomonadota</taxon>
        <taxon>Betaproteobacteria</taxon>
        <taxon>Burkholderiales</taxon>
        <taxon>Burkholderiaceae</taxon>
        <taxon>Cupriavidus</taxon>
    </lineage>
</organism>
<proteinExistence type="predicted"/>
<accession>A0A4Q7RZV7</accession>
<dbReference type="Proteomes" id="UP000291078">
    <property type="component" value="Unassembled WGS sequence"/>
</dbReference>
<reference evidence="2 3" key="1">
    <citation type="journal article" date="2015" name="Stand. Genomic Sci.">
        <title>Genomic Encyclopedia of Bacterial and Archaeal Type Strains, Phase III: the genomes of soil and plant-associated and newly described type strains.</title>
        <authorList>
            <person name="Whitman W.B."/>
            <person name="Woyke T."/>
            <person name="Klenk H.P."/>
            <person name="Zhou Y."/>
            <person name="Lilburn T.G."/>
            <person name="Beck B.J."/>
            <person name="De Vos P."/>
            <person name="Vandamme P."/>
            <person name="Eisen J.A."/>
            <person name="Garrity G."/>
            <person name="Hugenholtz P."/>
            <person name="Kyrpides N.C."/>
        </authorList>
    </citation>
    <scope>NUCLEOTIDE SEQUENCE [LARGE SCALE GENOMIC DNA]</scope>
    <source>
        <strain evidence="2 3">ASC-9842</strain>
    </source>
</reference>
<sequence length="170" mass="18404">MLRPRQFFSRTRGALAVEAAFALPVVIAGAMMFMELGNIGLAINMGGRALEHAVEGFRGVPPESLEARQMERLVRQRMATASHGYLDDGDIATVAVESFTSLDTIGDSAAVRATHAPGLPVWRLTVEIRKDFVTPLPRLLGTDGTAFRYQYQQLLGQLPPQPIATVSSAP</sequence>
<evidence type="ECO:0000313" key="3">
    <source>
        <dbReference type="Proteomes" id="UP000291078"/>
    </source>
</evidence>
<feature type="transmembrane region" description="Helical" evidence="1">
    <location>
        <begin position="12"/>
        <end position="34"/>
    </location>
</feature>
<dbReference type="EMBL" id="SGXM01000002">
    <property type="protein sequence ID" value="RZT39395.1"/>
    <property type="molecule type" value="Genomic_DNA"/>
</dbReference>
<name>A0A4Q7RZV7_9BURK</name>
<dbReference type="AlphaFoldDB" id="A0A4Q7RZV7"/>
<protein>
    <recommendedName>
        <fullName evidence="4">Pilus assembly protein</fullName>
    </recommendedName>
</protein>
<evidence type="ECO:0000256" key="1">
    <source>
        <dbReference type="SAM" id="Phobius"/>
    </source>
</evidence>
<keyword evidence="3" id="KW-1185">Reference proteome</keyword>
<comment type="caution">
    <text evidence="2">The sequence shown here is derived from an EMBL/GenBank/DDBJ whole genome shotgun (WGS) entry which is preliminary data.</text>
</comment>